<dbReference type="RefSeq" id="WP_221771675.1">
    <property type="nucleotide sequence ID" value="NZ_JAARZW010000026.1"/>
</dbReference>
<dbReference type="AlphaFoldDB" id="A0A7X0ZR35"/>
<dbReference type="Proteomes" id="UP000565628">
    <property type="component" value="Unassembled WGS sequence"/>
</dbReference>
<evidence type="ECO:0000313" key="2">
    <source>
        <dbReference type="EMBL" id="MBC2312207.1"/>
    </source>
</evidence>
<dbReference type="Pfam" id="PF20622">
    <property type="entry name" value="Big_15"/>
    <property type="match status" value="1"/>
</dbReference>
<sequence length="109" mass="11555">DIIVVKGYDDANTVVAQANVTIDPGVAPTMTADAFTIGTTRFVTGTYTGGVRYVGLKVGDRVYDRVPVATDGTYQYYAKDLITSATVPVTVLGYDAANQVTVQTVVTVR</sequence>
<reference evidence="2 3" key="1">
    <citation type="submission" date="2020-03" db="EMBL/GenBank/DDBJ databases">
        <title>Soil Listeria distribution.</title>
        <authorList>
            <person name="Liao J."/>
            <person name="Wiedmann M."/>
        </authorList>
    </citation>
    <scope>NUCLEOTIDE SEQUENCE [LARGE SCALE GENOMIC DNA]</scope>
    <source>
        <strain evidence="2 3">FSL L7-0039</strain>
    </source>
</reference>
<evidence type="ECO:0000259" key="1">
    <source>
        <dbReference type="Pfam" id="PF20622"/>
    </source>
</evidence>
<organism evidence="2 3">
    <name type="scientific">Listeria booriae</name>
    <dbReference type="NCBI Taxonomy" id="1552123"/>
    <lineage>
        <taxon>Bacteria</taxon>
        <taxon>Bacillati</taxon>
        <taxon>Bacillota</taxon>
        <taxon>Bacilli</taxon>
        <taxon>Bacillales</taxon>
        <taxon>Listeriaceae</taxon>
        <taxon>Listeria</taxon>
    </lineage>
</organism>
<dbReference type="EMBL" id="JAASWV010000027">
    <property type="protein sequence ID" value="MBC2312207.1"/>
    <property type="molecule type" value="Genomic_DNA"/>
</dbReference>
<proteinExistence type="predicted"/>
<feature type="non-terminal residue" evidence="2">
    <location>
        <position position="1"/>
    </location>
</feature>
<feature type="domain" description="Bacterial Ig" evidence="1">
    <location>
        <begin position="29"/>
        <end position="108"/>
    </location>
</feature>
<accession>A0A7X0ZR35</accession>
<evidence type="ECO:0000313" key="3">
    <source>
        <dbReference type="Proteomes" id="UP000565628"/>
    </source>
</evidence>
<dbReference type="InterPro" id="IPR046746">
    <property type="entry name" value="Big_15"/>
</dbReference>
<gene>
    <name evidence="2" type="ORF">HCJ81_15035</name>
</gene>
<protein>
    <recommendedName>
        <fullName evidence="1">Bacterial Ig domain-containing protein</fullName>
    </recommendedName>
</protein>
<comment type="caution">
    <text evidence="2">The sequence shown here is derived from an EMBL/GenBank/DDBJ whole genome shotgun (WGS) entry which is preliminary data.</text>
</comment>
<name>A0A7X0ZR35_9LIST</name>